<dbReference type="GO" id="GO:0016020">
    <property type="term" value="C:membrane"/>
    <property type="evidence" value="ECO:0007669"/>
    <property type="project" value="UniProtKB-SubCell"/>
</dbReference>
<feature type="region of interest" description="Disordered" evidence="5">
    <location>
        <begin position="1"/>
        <end position="58"/>
    </location>
</feature>
<dbReference type="Proteomes" id="UP000261140">
    <property type="component" value="Unassembled WGS sequence"/>
</dbReference>
<feature type="transmembrane region" description="Helical" evidence="6">
    <location>
        <begin position="175"/>
        <end position="194"/>
    </location>
</feature>
<dbReference type="EMBL" id="QVEQ01000005">
    <property type="protein sequence ID" value="RGB71233.1"/>
    <property type="molecule type" value="Genomic_DNA"/>
</dbReference>
<dbReference type="AlphaFoldDB" id="A0A3E2T9W0"/>
<evidence type="ECO:0000256" key="1">
    <source>
        <dbReference type="ARBA" id="ARBA00004141"/>
    </source>
</evidence>
<comment type="caution">
    <text evidence="8">The sequence shown here is derived from an EMBL/GenBank/DDBJ whole genome shotgun (WGS) entry which is preliminary data.</text>
</comment>
<gene>
    <name evidence="8" type="ORF">DWZ89_07530</name>
</gene>
<dbReference type="InterPro" id="IPR007829">
    <property type="entry name" value="TM2"/>
</dbReference>
<evidence type="ECO:0000256" key="4">
    <source>
        <dbReference type="ARBA" id="ARBA00023136"/>
    </source>
</evidence>
<keyword evidence="4 6" id="KW-0472">Membrane</keyword>
<comment type="subcellular location">
    <subcellularLocation>
        <location evidence="1">Membrane</location>
        <topology evidence="1">Multi-pass membrane protein</topology>
    </subcellularLocation>
</comment>
<evidence type="ECO:0000256" key="6">
    <source>
        <dbReference type="SAM" id="Phobius"/>
    </source>
</evidence>
<feature type="domain" description="TM2" evidence="7">
    <location>
        <begin position="141"/>
        <end position="190"/>
    </location>
</feature>
<proteinExistence type="predicted"/>
<evidence type="ECO:0000313" key="8">
    <source>
        <dbReference type="EMBL" id="RGB71233.1"/>
    </source>
</evidence>
<reference evidence="8 9" key="1">
    <citation type="submission" date="2018-08" db="EMBL/GenBank/DDBJ databases">
        <title>A genome reference for cultivated species of the human gut microbiota.</title>
        <authorList>
            <person name="Zou Y."/>
            <person name="Xue W."/>
            <person name="Luo G."/>
        </authorList>
    </citation>
    <scope>NUCLEOTIDE SEQUENCE [LARGE SCALE GENOMIC DNA]</scope>
    <source>
        <strain evidence="8 9">AF36-11AT</strain>
    </source>
</reference>
<dbReference type="Pfam" id="PF05154">
    <property type="entry name" value="TM2"/>
    <property type="match status" value="1"/>
</dbReference>
<evidence type="ECO:0000313" key="9">
    <source>
        <dbReference type="Proteomes" id="UP000261140"/>
    </source>
</evidence>
<name>A0A3E2T9W0_9FIRM</name>
<evidence type="ECO:0000256" key="5">
    <source>
        <dbReference type="SAM" id="MobiDB-lite"/>
    </source>
</evidence>
<organism evidence="8 9">
    <name type="scientific">Faecalibacterium prausnitzii</name>
    <dbReference type="NCBI Taxonomy" id="853"/>
    <lineage>
        <taxon>Bacteria</taxon>
        <taxon>Bacillati</taxon>
        <taxon>Bacillota</taxon>
        <taxon>Clostridia</taxon>
        <taxon>Eubacteriales</taxon>
        <taxon>Oscillospiraceae</taxon>
        <taxon>Faecalibacterium</taxon>
    </lineage>
</organism>
<keyword evidence="2 6" id="KW-0812">Transmembrane</keyword>
<feature type="compositionally biased region" description="Low complexity" evidence="5">
    <location>
        <begin position="33"/>
        <end position="53"/>
    </location>
</feature>
<sequence>MSCGGPSSAAGLSDTLRPGRNTTMAEENKLNQTPEITPAPAAEAPEKAPTTGELLGDVEHYDEEKDDWSTGYYGTGSRQQVTDDVFHKLETGEELTRDDFIKAELALQDAKLEAGIDLEKEKSPGLIGKYHDWKKNRVRHKVNKKKYLLLCLFLGWCGGHRYYEKRYALAAFYTLFFWSVVPFFLCVTDLLIALPMQADENGDILI</sequence>
<protein>
    <submittedName>
        <fullName evidence="8">TM2 domain-containing protein</fullName>
    </submittedName>
</protein>
<keyword evidence="3 6" id="KW-1133">Transmembrane helix</keyword>
<evidence type="ECO:0000259" key="7">
    <source>
        <dbReference type="Pfam" id="PF05154"/>
    </source>
</evidence>
<evidence type="ECO:0000256" key="3">
    <source>
        <dbReference type="ARBA" id="ARBA00022989"/>
    </source>
</evidence>
<evidence type="ECO:0000256" key="2">
    <source>
        <dbReference type="ARBA" id="ARBA00022692"/>
    </source>
</evidence>
<accession>A0A3E2T9W0</accession>